<protein>
    <submittedName>
        <fullName evidence="2">Uncharacterized protein</fullName>
    </submittedName>
</protein>
<dbReference type="AlphaFoldDB" id="X1CWN5"/>
<reference evidence="2" key="1">
    <citation type="journal article" date="2014" name="Front. Microbiol.">
        <title>High frequency of phylogenetically diverse reductive dehalogenase-homologous genes in deep subseafloor sedimentary metagenomes.</title>
        <authorList>
            <person name="Kawai M."/>
            <person name="Futagami T."/>
            <person name="Toyoda A."/>
            <person name="Takaki Y."/>
            <person name="Nishi S."/>
            <person name="Hori S."/>
            <person name="Arai W."/>
            <person name="Tsubouchi T."/>
            <person name="Morono Y."/>
            <person name="Uchiyama I."/>
            <person name="Ito T."/>
            <person name="Fujiyama A."/>
            <person name="Inagaki F."/>
            <person name="Takami H."/>
        </authorList>
    </citation>
    <scope>NUCLEOTIDE SEQUENCE</scope>
    <source>
        <strain evidence="2">Expedition CK06-06</strain>
    </source>
</reference>
<gene>
    <name evidence="2" type="ORF">S01H4_45213</name>
</gene>
<comment type="caution">
    <text evidence="2">The sequence shown here is derived from an EMBL/GenBank/DDBJ whole genome shotgun (WGS) entry which is preliminary data.</text>
</comment>
<evidence type="ECO:0000313" key="2">
    <source>
        <dbReference type="EMBL" id="GAG97372.1"/>
    </source>
</evidence>
<keyword evidence="1" id="KW-1133">Transmembrane helix</keyword>
<sequence length="80" mass="8973">MFVFPPVSHPLVTLDANNTPIGQSVVAGCIWSYGFIVEDYKNIRYEYLSAQLIIVIFVAVGLIYVSRDRKDKHVNGQGDN</sequence>
<keyword evidence="1" id="KW-0812">Transmembrane</keyword>
<keyword evidence="1" id="KW-0472">Membrane</keyword>
<proteinExistence type="predicted"/>
<name>X1CWN5_9ZZZZ</name>
<accession>X1CWN5</accession>
<feature type="transmembrane region" description="Helical" evidence="1">
    <location>
        <begin position="47"/>
        <end position="65"/>
    </location>
</feature>
<evidence type="ECO:0000256" key="1">
    <source>
        <dbReference type="SAM" id="Phobius"/>
    </source>
</evidence>
<dbReference type="EMBL" id="BART01025152">
    <property type="protein sequence ID" value="GAG97372.1"/>
    <property type="molecule type" value="Genomic_DNA"/>
</dbReference>
<organism evidence="2">
    <name type="scientific">marine sediment metagenome</name>
    <dbReference type="NCBI Taxonomy" id="412755"/>
    <lineage>
        <taxon>unclassified sequences</taxon>
        <taxon>metagenomes</taxon>
        <taxon>ecological metagenomes</taxon>
    </lineage>
</organism>